<evidence type="ECO:0000313" key="3">
    <source>
        <dbReference type="Proteomes" id="UP000034036"/>
    </source>
</evidence>
<keyword evidence="1" id="KW-0812">Transmembrane</keyword>
<name>A0A0G0ZID0_9BACT</name>
<reference evidence="2" key="1">
    <citation type="journal article" date="2015" name="Nature">
        <title>rRNA introns, odd ribosomes, and small enigmatic genomes across a large radiation of phyla.</title>
        <authorList>
            <person name="Brown C.T."/>
            <person name="Hug L.A."/>
            <person name="Thomas B.C."/>
            <person name="Sharon I."/>
            <person name="Castelle C.J."/>
            <person name="Singh A."/>
            <person name="Wilkins M.J."/>
            <person name="Williams K.H."/>
            <person name="Banfield J.F."/>
        </authorList>
    </citation>
    <scope>NUCLEOTIDE SEQUENCE [LARGE SCALE GENOMIC DNA]</scope>
</reference>
<keyword evidence="1" id="KW-0472">Membrane</keyword>
<sequence length="173" mass="19127">MNEEKTIKKFFQNRDVLKWVIVGLAGFAVLILVFGAGVKIGTMKAVYSYRWAENYHKNFGGPRDGFLGDLKNFPQGDFINGHGVFGSIIKINGGTIVAKTKDDVEKTILVSDGTIIRNGRETIKLSDLKVDEDIVVIGSPNEEGQIEAKLIRVFDGNLPKGLPYRPSRSVPFN</sequence>
<feature type="transmembrane region" description="Helical" evidence="1">
    <location>
        <begin position="20"/>
        <end position="40"/>
    </location>
</feature>
<protein>
    <recommendedName>
        <fullName evidence="4">DUF5666 domain-containing protein</fullName>
    </recommendedName>
</protein>
<evidence type="ECO:0000256" key="1">
    <source>
        <dbReference type="SAM" id="Phobius"/>
    </source>
</evidence>
<dbReference type="EMBL" id="LCDF01000009">
    <property type="protein sequence ID" value="KKS48439.1"/>
    <property type="molecule type" value="Genomic_DNA"/>
</dbReference>
<organism evidence="2 3">
    <name type="scientific">Candidatus Giovannonibacteria bacterium GW2011_GWF2_42_19</name>
    <dbReference type="NCBI Taxonomy" id="1618659"/>
    <lineage>
        <taxon>Bacteria</taxon>
        <taxon>Candidatus Giovannoniibacteriota</taxon>
    </lineage>
</organism>
<accession>A0A0G0ZID0</accession>
<dbReference type="STRING" id="1618659.UV11_C0009G0003"/>
<gene>
    <name evidence="2" type="ORF">UV11_C0009G0003</name>
</gene>
<comment type="caution">
    <text evidence="2">The sequence shown here is derived from an EMBL/GenBank/DDBJ whole genome shotgun (WGS) entry which is preliminary data.</text>
</comment>
<evidence type="ECO:0008006" key="4">
    <source>
        <dbReference type="Google" id="ProtNLM"/>
    </source>
</evidence>
<evidence type="ECO:0000313" key="2">
    <source>
        <dbReference type="EMBL" id="KKS48439.1"/>
    </source>
</evidence>
<keyword evidence="1" id="KW-1133">Transmembrane helix</keyword>
<proteinExistence type="predicted"/>
<dbReference type="AlphaFoldDB" id="A0A0G0ZID0"/>
<dbReference type="Proteomes" id="UP000034036">
    <property type="component" value="Unassembled WGS sequence"/>
</dbReference>